<organism evidence="1 2">
    <name type="scientific">Artomyces pyxidatus</name>
    <dbReference type="NCBI Taxonomy" id="48021"/>
    <lineage>
        <taxon>Eukaryota</taxon>
        <taxon>Fungi</taxon>
        <taxon>Dikarya</taxon>
        <taxon>Basidiomycota</taxon>
        <taxon>Agaricomycotina</taxon>
        <taxon>Agaricomycetes</taxon>
        <taxon>Russulales</taxon>
        <taxon>Auriscalpiaceae</taxon>
        <taxon>Artomyces</taxon>
    </lineage>
</organism>
<proteinExistence type="predicted"/>
<evidence type="ECO:0000313" key="1">
    <source>
        <dbReference type="EMBL" id="KAI0067561.1"/>
    </source>
</evidence>
<gene>
    <name evidence="1" type="ORF">BV25DRAFT_1794182</name>
</gene>
<dbReference type="EMBL" id="MU277189">
    <property type="protein sequence ID" value="KAI0067561.1"/>
    <property type="molecule type" value="Genomic_DNA"/>
</dbReference>
<protein>
    <submittedName>
        <fullName evidence="1">Uncharacterized protein</fullName>
    </submittedName>
</protein>
<dbReference type="Proteomes" id="UP000814140">
    <property type="component" value="Unassembled WGS sequence"/>
</dbReference>
<name>A0ACB8TGH9_9AGAM</name>
<keyword evidence="2" id="KW-1185">Reference proteome</keyword>
<reference evidence="1" key="2">
    <citation type="journal article" date="2022" name="New Phytol.">
        <title>Evolutionary transition to the ectomycorrhizal habit in the genomes of a hyperdiverse lineage of mushroom-forming fungi.</title>
        <authorList>
            <person name="Looney B."/>
            <person name="Miyauchi S."/>
            <person name="Morin E."/>
            <person name="Drula E."/>
            <person name="Courty P.E."/>
            <person name="Kohler A."/>
            <person name="Kuo A."/>
            <person name="LaButti K."/>
            <person name="Pangilinan J."/>
            <person name="Lipzen A."/>
            <person name="Riley R."/>
            <person name="Andreopoulos W."/>
            <person name="He G."/>
            <person name="Johnson J."/>
            <person name="Nolan M."/>
            <person name="Tritt A."/>
            <person name="Barry K.W."/>
            <person name="Grigoriev I.V."/>
            <person name="Nagy L.G."/>
            <person name="Hibbett D."/>
            <person name="Henrissat B."/>
            <person name="Matheny P.B."/>
            <person name="Labbe J."/>
            <person name="Martin F.M."/>
        </authorList>
    </citation>
    <scope>NUCLEOTIDE SEQUENCE</scope>
    <source>
        <strain evidence="1">HHB10654</strain>
    </source>
</reference>
<sequence>MRYTPTTIEWSQIVHVLSKQAFQAIRCVLPLPTSRTLEQRRRREILFPIGITERTFVVLKGRLDDLKYGGPVGLACDDTKLLPSLRPHYDSERECYVLLGCVGEPMVLADPEELSRVIRQGKVEKAKKIRVWTIKIPLPRVPTIVLAAMAISDEQSAEQLFQYLQRLLNGLLSRGIKVISYAADGTSVERSVQRLLTASATQYNDYTIPHPGGRPPINLHIPLVGINRQPMAMIQDSNHGRKTYRNNAFSGARVLTLGNYTAMYSQFRLGAFDADGPLYRRDVEKLDRQDDNAATRLFSGHTLHWLNTSHPDLVGATVYLFVFGELIDAYQNRFLPLVDRVEMALRAYFFMEMWEDFLSRAAYAKSKHFLSPEARDITRFLVIGLLQLVIIYRDHLGGEYPLLPWLLTTEACEHVFGACRQIVKDFTMQDFHYMVPKLHIRLREHLFLSELSDGKERASGYNHTYTDTRGLDIVALATYPSDTDIRSATDVAFSGAQNLWAALGVEVNGLGSAHTGLARMPSIRTWYDEPQDSDDEDMESAHEEEDEDELDSEEEPDMLQIEHAIAKAEAQSMDTRTEDKVNSLTYAAAALCVQRSMTMYVNPITLASRNAQAISDMAKELADTLPSVRDPDERRPFWEGDMGDIDFDRLVAIRRAHHTVQAEKGVRTRGHVDSEHTIVPPVDVASASSAAPETGSKAAIEHARQAQERRLLVKIKDVLKDVDEPVRGITTGTGRDMRWRQPAAGGRDGEVDGTEVEAPAAGTAANAVEVAARTANQVRGILLP</sequence>
<reference evidence="1" key="1">
    <citation type="submission" date="2021-03" db="EMBL/GenBank/DDBJ databases">
        <authorList>
            <consortium name="DOE Joint Genome Institute"/>
            <person name="Ahrendt S."/>
            <person name="Looney B.P."/>
            <person name="Miyauchi S."/>
            <person name="Morin E."/>
            <person name="Drula E."/>
            <person name="Courty P.E."/>
            <person name="Chicoki N."/>
            <person name="Fauchery L."/>
            <person name="Kohler A."/>
            <person name="Kuo A."/>
            <person name="Labutti K."/>
            <person name="Pangilinan J."/>
            <person name="Lipzen A."/>
            <person name="Riley R."/>
            <person name="Andreopoulos W."/>
            <person name="He G."/>
            <person name="Johnson J."/>
            <person name="Barry K.W."/>
            <person name="Grigoriev I.V."/>
            <person name="Nagy L."/>
            <person name="Hibbett D."/>
            <person name="Henrissat B."/>
            <person name="Matheny P.B."/>
            <person name="Labbe J."/>
            <person name="Martin F."/>
        </authorList>
    </citation>
    <scope>NUCLEOTIDE SEQUENCE</scope>
    <source>
        <strain evidence="1">HHB10654</strain>
    </source>
</reference>
<evidence type="ECO:0000313" key="2">
    <source>
        <dbReference type="Proteomes" id="UP000814140"/>
    </source>
</evidence>
<accession>A0ACB8TGH9</accession>
<comment type="caution">
    <text evidence="1">The sequence shown here is derived from an EMBL/GenBank/DDBJ whole genome shotgun (WGS) entry which is preliminary data.</text>
</comment>